<dbReference type="EMBL" id="FMHW01000003">
    <property type="protein sequence ID" value="SCL43228.1"/>
    <property type="molecule type" value="Genomic_DNA"/>
</dbReference>
<reference evidence="7" key="1">
    <citation type="submission" date="2016-06" db="EMBL/GenBank/DDBJ databases">
        <authorList>
            <person name="Varghese N."/>
            <person name="Submissions Spin"/>
        </authorList>
    </citation>
    <scope>NUCLEOTIDE SEQUENCE [LARGE SCALE GENOMIC DNA]</scope>
    <source>
        <strain evidence="7">DSM 43817</strain>
    </source>
</reference>
<dbReference type="InterPro" id="IPR036388">
    <property type="entry name" value="WH-like_DNA-bd_sf"/>
</dbReference>
<evidence type="ECO:0000313" key="5">
    <source>
        <dbReference type="EMBL" id="SCL43130.1"/>
    </source>
</evidence>
<dbReference type="SUPFAM" id="SSF46785">
    <property type="entry name" value="Winged helix' DNA-binding domain"/>
    <property type="match status" value="1"/>
</dbReference>
<evidence type="ECO:0000256" key="3">
    <source>
        <dbReference type="ARBA" id="ARBA00023163"/>
    </source>
</evidence>
<proteinExistence type="predicted"/>
<dbReference type="PROSITE" id="PS50949">
    <property type="entry name" value="HTH_GNTR"/>
    <property type="match status" value="1"/>
</dbReference>
<dbReference type="InterPro" id="IPR036390">
    <property type="entry name" value="WH_DNA-bd_sf"/>
</dbReference>
<dbReference type="Pfam" id="PF00392">
    <property type="entry name" value="GntR"/>
    <property type="match status" value="1"/>
</dbReference>
<evidence type="ECO:0000256" key="2">
    <source>
        <dbReference type="ARBA" id="ARBA00023125"/>
    </source>
</evidence>
<dbReference type="PANTHER" id="PTHR38445">
    <property type="entry name" value="HTH-TYPE TRANSCRIPTIONAL REPRESSOR YTRA"/>
    <property type="match status" value="1"/>
</dbReference>
<feature type="domain" description="HTH gntR-type" evidence="4">
    <location>
        <begin position="19"/>
        <end position="87"/>
    </location>
</feature>
<dbReference type="SMART" id="SM00345">
    <property type="entry name" value="HTH_GNTR"/>
    <property type="match status" value="1"/>
</dbReference>
<dbReference type="STRING" id="145854.GA0074692_6725"/>
<dbReference type="Gene3D" id="1.10.10.10">
    <property type="entry name" value="Winged helix-like DNA-binding domain superfamily/Winged helix DNA-binding domain"/>
    <property type="match status" value="1"/>
</dbReference>
<dbReference type="CDD" id="cd07377">
    <property type="entry name" value="WHTH_GntR"/>
    <property type="match status" value="1"/>
</dbReference>
<keyword evidence="2" id="KW-0238">DNA-binding</keyword>
<sequence>MMQFLAPNAQETADLMPRRMTFVQIADDLAARIESGEYPPHTELPSTRQLAVLYSVSVGTIDKVHIVLRQRNLTYGVPGRGVFVEERAERET</sequence>
<dbReference type="AlphaFoldDB" id="A0A1C6TNA5"/>
<keyword evidence="7" id="KW-1185">Reference proteome</keyword>
<dbReference type="RefSeq" id="WP_245730836.1">
    <property type="nucleotide sequence ID" value="NZ_FMHW01000003.1"/>
</dbReference>
<evidence type="ECO:0000259" key="4">
    <source>
        <dbReference type="PROSITE" id="PS50949"/>
    </source>
</evidence>
<evidence type="ECO:0000313" key="7">
    <source>
        <dbReference type="Proteomes" id="UP000198959"/>
    </source>
</evidence>
<protein>
    <submittedName>
        <fullName evidence="6">Regulatory protein, gntR family</fullName>
    </submittedName>
</protein>
<name>A0A1C6TNA5_9ACTN</name>
<accession>A0A1C6TNA5</accession>
<dbReference type="GO" id="GO:0003677">
    <property type="term" value="F:DNA binding"/>
    <property type="evidence" value="ECO:0007669"/>
    <property type="project" value="UniProtKB-KW"/>
</dbReference>
<dbReference type="EMBL" id="FMHW01000003">
    <property type="protein sequence ID" value="SCL43130.1"/>
    <property type="molecule type" value="Genomic_DNA"/>
</dbReference>
<dbReference type="PANTHER" id="PTHR38445:SF9">
    <property type="entry name" value="HTH-TYPE TRANSCRIPTIONAL REPRESSOR YTRA"/>
    <property type="match status" value="1"/>
</dbReference>
<dbReference type="Proteomes" id="UP000198959">
    <property type="component" value="Unassembled WGS sequence"/>
</dbReference>
<evidence type="ECO:0000256" key="1">
    <source>
        <dbReference type="ARBA" id="ARBA00023015"/>
    </source>
</evidence>
<dbReference type="InterPro" id="IPR000524">
    <property type="entry name" value="Tscrpt_reg_HTH_GntR"/>
</dbReference>
<reference evidence="6" key="2">
    <citation type="submission" date="2016-06" db="EMBL/GenBank/DDBJ databases">
        <authorList>
            <person name="Kjaerup R.B."/>
            <person name="Dalgaard T.S."/>
            <person name="Juul-Madsen H.R."/>
        </authorList>
    </citation>
    <scope>NUCLEOTIDE SEQUENCE [LARGE SCALE GENOMIC DNA]</scope>
    <source>
        <strain evidence="6">DSM 43817</strain>
    </source>
</reference>
<gene>
    <name evidence="5" type="ORF">GA0074692_6725</name>
    <name evidence="6" type="ORF">GA0074692_6776</name>
</gene>
<evidence type="ECO:0000313" key="6">
    <source>
        <dbReference type="EMBL" id="SCL43228.1"/>
    </source>
</evidence>
<dbReference type="GO" id="GO:0003700">
    <property type="term" value="F:DNA-binding transcription factor activity"/>
    <property type="evidence" value="ECO:0007669"/>
    <property type="project" value="InterPro"/>
</dbReference>
<keyword evidence="3" id="KW-0804">Transcription</keyword>
<organism evidence="6 7">
    <name type="scientific">Micromonospora pallida</name>
    <dbReference type="NCBI Taxonomy" id="145854"/>
    <lineage>
        <taxon>Bacteria</taxon>
        <taxon>Bacillati</taxon>
        <taxon>Actinomycetota</taxon>
        <taxon>Actinomycetes</taxon>
        <taxon>Micromonosporales</taxon>
        <taxon>Micromonosporaceae</taxon>
        <taxon>Micromonospora</taxon>
    </lineage>
</organism>
<keyword evidence="1" id="KW-0805">Transcription regulation</keyword>